<keyword evidence="5" id="KW-1185">Reference proteome</keyword>
<dbReference type="RefSeq" id="XP_017289119.1">
    <property type="nucleotide sequence ID" value="XM_017433630.3"/>
</dbReference>
<dbReference type="OMA" id="NCLHINY"/>
<evidence type="ECO:0000256" key="2">
    <source>
        <dbReference type="SAM" id="SignalP"/>
    </source>
</evidence>
<dbReference type="SUPFAM" id="SSF56436">
    <property type="entry name" value="C-type lectin-like"/>
    <property type="match status" value="1"/>
</dbReference>
<dbReference type="OrthoDB" id="8443394at2759"/>
<evidence type="ECO:0000313" key="4">
    <source>
        <dbReference type="Ensembl" id="ENSKMAP00000003035.1"/>
    </source>
</evidence>
<dbReference type="GeneID" id="108246213"/>
<evidence type="ECO:0000256" key="1">
    <source>
        <dbReference type="ARBA" id="ARBA00023157"/>
    </source>
</evidence>
<dbReference type="PANTHER" id="PTHR22803">
    <property type="entry name" value="MANNOSE, PHOSPHOLIPASE, LECTIN RECEPTOR RELATED"/>
    <property type="match status" value="1"/>
</dbReference>
<dbReference type="SMART" id="SM00034">
    <property type="entry name" value="CLECT"/>
    <property type="match status" value="1"/>
</dbReference>
<dbReference type="InterPro" id="IPR050111">
    <property type="entry name" value="C-type_lectin/snaclec_domain"/>
</dbReference>
<dbReference type="InterPro" id="IPR018378">
    <property type="entry name" value="C-type_lectin_CS"/>
</dbReference>
<dbReference type="InterPro" id="IPR001304">
    <property type="entry name" value="C-type_lectin-like"/>
</dbReference>
<evidence type="ECO:0000259" key="3">
    <source>
        <dbReference type="PROSITE" id="PS50041"/>
    </source>
</evidence>
<protein>
    <submittedName>
        <fullName evidence="4">Ladderlectin-like</fullName>
    </submittedName>
</protein>
<dbReference type="PROSITE" id="PS50041">
    <property type="entry name" value="C_TYPE_LECTIN_2"/>
    <property type="match status" value="1"/>
</dbReference>
<dbReference type="Ensembl" id="ENSKMAT00000003098.1">
    <property type="protein sequence ID" value="ENSKMAP00000003035.1"/>
    <property type="gene ID" value="ENSKMAG00000002330.1"/>
</dbReference>
<dbReference type="GeneTree" id="ENSGT00940000161814"/>
<dbReference type="AlphaFoldDB" id="A0A3Q2ZJM7"/>
<dbReference type="InterPro" id="IPR016187">
    <property type="entry name" value="CTDL_fold"/>
</dbReference>
<dbReference type="CDD" id="cd00037">
    <property type="entry name" value="CLECT"/>
    <property type="match status" value="1"/>
</dbReference>
<keyword evidence="1" id="KW-1015">Disulfide bond</keyword>
<dbReference type="Pfam" id="PF00059">
    <property type="entry name" value="Lectin_C"/>
    <property type="match status" value="1"/>
</dbReference>
<accession>A0A3Q2ZJM7</accession>
<feature type="signal peptide" evidence="2">
    <location>
        <begin position="1"/>
        <end position="19"/>
    </location>
</feature>
<sequence length="178" mass="20038">MKILSLLVLLCAFLVLTQTAELGKAEAGPGEEQAEAEAIEESHVAKRAVYCPSGWAKYGSRCYYYVSASYTWAQAENYCVSQGGNLASVHSAGEYSWLQSYILSRTRGYPMTWIGGSDSEQEQYWFWSDGSRLSYRNFCAGMPRSNTGLNCIVMNASGCRCWFDYPCSYRYPFVCVRK</sequence>
<dbReference type="Proteomes" id="UP000264800">
    <property type="component" value="Unplaced"/>
</dbReference>
<keyword evidence="2" id="KW-0732">Signal</keyword>
<dbReference type="PROSITE" id="PS00615">
    <property type="entry name" value="C_TYPE_LECTIN_1"/>
    <property type="match status" value="1"/>
</dbReference>
<feature type="domain" description="C-type lectin" evidence="3">
    <location>
        <begin position="58"/>
        <end position="176"/>
    </location>
</feature>
<dbReference type="InterPro" id="IPR016186">
    <property type="entry name" value="C-type_lectin-like/link_sf"/>
</dbReference>
<name>A0A3Q2ZJM7_KRYMA</name>
<dbReference type="PRINTS" id="PR01504">
    <property type="entry name" value="PNCREATITSAP"/>
</dbReference>
<dbReference type="Gene3D" id="3.10.100.10">
    <property type="entry name" value="Mannose-Binding Protein A, subunit A"/>
    <property type="match status" value="1"/>
</dbReference>
<evidence type="ECO:0000313" key="5">
    <source>
        <dbReference type="Proteomes" id="UP000264800"/>
    </source>
</evidence>
<feature type="chain" id="PRO_5018735774" evidence="2">
    <location>
        <begin position="20"/>
        <end position="178"/>
    </location>
</feature>
<reference evidence="4" key="2">
    <citation type="submission" date="2025-09" db="UniProtKB">
        <authorList>
            <consortium name="Ensembl"/>
        </authorList>
    </citation>
    <scope>IDENTIFICATION</scope>
</reference>
<organism evidence="4 5">
    <name type="scientific">Kryptolebias marmoratus</name>
    <name type="common">Mangrove killifish</name>
    <name type="synonym">Rivulus marmoratus</name>
    <dbReference type="NCBI Taxonomy" id="37003"/>
    <lineage>
        <taxon>Eukaryota</taxon>
        <taxon>Metazoa</taxon>
        <taxon>Chordata</taxon>
        <taxon>Craniata</taxon>
        <taxon>Vertebrata</taxon>
        <taxon>Euteleostomi</taxon>
        <taxon>Actinopterygii</taxon>
        <taxon>Neopterygii</taxon>
        <taxon>Teleostei</taxon>
        <taxon>Neoteleostei</taxon>
        <taxon>Acanthomorphata</taxon>
        <taxon>Ovalentaria</taxon>
        <taxon>Atherinomorphae</taxon>
        <taxon>Cyprinodontiformes</taxon>
        <taxon>Rivulidae</taxon>
        <taxon>Kryptolebias</taxon>
    </lineage>
</organism>
<reference evidence="4" key="1">
    <citation type="submission" date="2025-08" db="UniProtKB">
        <authorList>
            <consortium name="Ensembl"/>
        </authorList>
    </citation>
    <scope>IDENTIFICATION</scope>
</reference>
<proteinExistence type="predicted"/>
<dbReference type="KEGG" id="kmr:108246213"/>